<dbReference type="FunFam" id="3.90.550.50:FF:000017">
    <property type="entry name" value="Glycoprotein-N-acetylgalactosamine 3-beta-galactosyltransferase 1"/>
    <property type="match status" value="1"/>
</dbReference>
<dbReference type="STRING" id="225164.V4ACE0"/>
<keyword evidence="10" id="KW-0479">Metal-binding</keyword>
<evidence type="ECO:0000313" key="22">
    <source>
        <dbReference type="EMBL" id="ESO90966.1"/>
    </source>
</evidence>
<keyword evidence="11" id="KW-0547">Nucleotide-binding</keyword>
<evidence type="ECO:0000256" key="2">
    <source>
        <dbReference type="ARBA" id="ARBA00004606"/>
    </source>
</evidence>
<keyword evidence="7" id="KW-0328">Glycosyltransferase</keyword>
<accession>V4ACE0</accession>
<sequence length="309" mass="35651">MKSLVARFAAIILAMIWTLVIIALYQRSLRHPTHYRTMAMDALVNNPESAPSSRSSIPVKKSKILCWVLTQPKNHKNVMAVRNTWGSRCDKTLYFSSEANDTLSILKLDVPEGRKHLPKKTAKAFRYCHDHYLEEFDWFLKADDDTFIVVENLRKFVSNFSSSEPIYFGHNFMRYFKQGYMSGGAGYVLSREALKRFVTIGLAAEGSPCKVHDVGNEDVLVGSCLERLKVKAVDTVDDKQRERFLPLDPVHYLLKMWPNWLLDFSKFRPKKGKECCAEYIISLHYVSPSKMYLYDYLIYGTKLASEFTV</sequence>
<organism evidence="22 23">
    <name type="scientific">Lottia gigantea</name>
    <name type="common">Giant owl limpet</name>
    <dbReference type="NCBI Taxonomy" id="225164"/>
    <lineage>
        <taxon>Eukaryota</taxon>
        <taxon>Metazoa</taxon>
        <taxon>Spiralia</taxon>
        <taxon>Lophotrochozoa</taxon>
        <taxon>Mollusca</taxon>
        <taxon>Gastropoda</taxon>
        <taxon>Patellogastropoda</taxon>
        <taxon>Lottioidea</taxon>
        <taxon>Lottiidae</taxon>
        <taxon>Lottia</taxon>
    </lineage>
</organism>
<proteinExistence type="inferred from homology"/>
<evidence type="ECO:0000256" key="20">
    <source>
        <dbReference type="SAM" id="Phobius"/>
    </source>
</evidence>
<reference evidence="22 23" key="1">
    <citation type="journal article" date="2013" name="Nature">
        <title>Insights into bilaterian evolution from three spiralian genomes.</title>
        <authorList>
            <person name="Simakov O."/>
            <person name="Marletaz F."/>
            <person name="Cho S.J."/>
            <person name="Edsinger-Gonzales E."/>
            <person name="Havlak P."/>
            <person name="Hellsten U."/>
            <person name="Kuo D.H."/>
            <person name="Larsson T."/>
            <person name="Lv J."/>
            <person name="Arendt D."/>
            <person name="Savage R."/>
            <person name="Osoegawa K."/>
            <person name="de Jong P."/>
            <person name="Grimwood J."/>
            <person name="Chapman J.A."/>
            <person name="Shapiro H."/>
            <person name="Aerts A."/>
            <person name="Otillar R.P."/>
            <person name="Terry A.Y."/>
            <person name="Boore J.L."/>
            <person name="Grigoriev I.V."/>
            <person name="Lindberg D.R."/>
            <person name="Seaver E.C."/>
            <person name="Weisblat D.A."/>
            <person name="Putnam N.H."/>
            <person name="Rokhsar D.S."/>
        </authorList>
    </citation>
    <scope>NUCLEOTIDE SEQUENCE [LARGE SCALE GENOMIC DNA]</scope>
</reference>
<keyword evidence="23" id="KW-1185">Reference proteome</keyword>
<dbReference type="UniPathway" id="UPA00378"/>
<evidence type="ECO:0000256" key="4">
    <source>
        <dbReference type="ARBA" id="ARBA00006462"/>
    </source>
</evidence>
<dbReference type="GO" id="GO:0016020">
    <property type="term" value="C:membrane"/>
    <property type="evidence" value="ECO:0007669"/>
    <property type="project" value="UniProtKB-SubCell"/>
</dbReference>
<evidence type="ECO:0000256" key="3">
    <source>
        <dbReference type="ARBA" id="ARBA00004922"/>
    </source>
</evidence>
<feature type="transmembrane region" description="Helical" evidence="20">
    <location>
        <begin position="6"/>
        <end position="25"/>
    </location>
</feature>
<dbReference type="InterPro" id="IPR003378">
    <property type="entry name" value="Fringe-like_glycosylTrfase"/>
</dbReference>
<evidence type="ECO:0000256" key="11">
    <source>
        <dbReference type="ARBA" id="ARBA00022741"/>
    </source>
</evidence>
<dbReference type="EC" id="2.4.1.122" evidence="6"/>
<dbReference type="OMA" id="YHRERAD"/>
<comment type="similarity">
    <text evidence="4">Belongs to the glycosyltransferase 31 family. Beta3-Gal-T subfamily.</text>
</comment>
<dbReference type="Pfam" id="PF02434">
    <property type="entry name" value="Fringe"/>
    <property type="match status" value="1"/>
</dbReference>
<evidence type="ECO:0000256" key="8">
    <source>
        <dbReference type="ARBA" id="ARBA00022679"/>
    </source>
</evidence>
<dbReference type="Proteomes" id="UP000030746">
    <property type="component" value="Unassembled WGS sequence"/>
</dbReference>
<keyword evidence="12" id="KW-0735">Signal-anchor</keyword>
<dbReference type="GO" id="GO:0030145">
    <property type="term" value="F:manganese ion binding"/>
    <property type="evidence" value="ECO:0007669"/>
    <property type="project" value="UniProtKB-ARBA"/>
</dbReference>
<dbReference type="PANTHER" id="PTHR23033:SF14">
    <property type="entry name" value="GLYCOPROTEIN-N-ACETYLGALACTOSAMINE 3-BETA-GALACTOSYLTRANSFERASE 1-RELATED"/>
    <property type="match status" value="1"/>
</dbReference>
<evidence type="ECO:0000256" key="19">
    <source>
        <dbReference type="ARBA" id="ARBA00059245"/>
    </source>
</evidence>
<dbReference type="GO" id="GO:0016263">
    <property type="term" value="F:glycoprotein-N-acetylgalactosamine 3-beta-galactosyltransferase activity"/>
    <property type="evidence" value="ECO:0007669"/>
    <property type="project" value="UniProtKB-EC"/>
</dbReference>
<evidence type="ECO:0000256" key="17">
    <source>
        <dbReference type="ARBA" id="ARBA00023211"/>
    </source>
</evidence>
<dbReference type="OrthoDB" id="414175at2759"/>
<evidence type="ECO:0000256" key="16">
    <source>
        <dbReference type="ARBA" id="ARBA00023180"/>
    </source>
</evidence>
<dbReference type="HOGENOM" id="CLU_035857_1_2_1"/>
<evidence type="ECO:0000256" key="18">
    <source>
        <dbReference type="ARBA" id="ARBA00040898"/>
    </source>
</evidence>
<keyword evidence="9 20" id="KW-0812">Transmembrane</keyword>
<comment type="cofactor">
    <cofactor evidence="1">
        <name>Mn(2+)</name>
        <dbReference type="ChEBI" id="CHEBI:29035"/>
    </cofactor>
</comment>
<comment type="subunit">
    <text evidence="5">Homodimer; disulfide-linked.</text>
</comment>
<keyword evidence="17" id="KW-0464">Manganese</keyword>
<keyword evidence="8" id="KW-0808">Transferase</keyword>
<evidence type="ECO:0000256" key="5">
    <source>
        <dbReference type="ARBA" id="ARBA00011748"/>
    </source>
</evidence>
<keyword evidence="13 20" id="KW-1133">Transmembrane helix</keyword>
<evidence type="ECO:0000256" key="12">
    <source>
        <dbReference type="ARBA" id="ARBA00022968"/>
    </source>
</evidence>
<gene>
    <name evidence="22" type="ORF">LOTGIDRAFT_191447</name>
</gene>
<evidence type="ECO:0000256" key="9">
    <source>
        <dbReference type="ARBA" id="ARBA00022692"/>
    </source>
</evidence>
<evidence type="ECO:0000256" key="15">
    <source>
        <dbReference type="ARBA" id="ARBA00023157"/>
    </source>
</evidence>
<evidence type="ECO:0000313" key="23">
    <source>
        <dbReference type="Proteomes" id="UP000030746"/>
    </source>
</evidence>
<comment type="subcellular location">
    <subcellularLocation>
        <location evidence="2">Membrane</location>
        <topology evidence="2">Single-pass type II membrane protein</topology>
    </subcellularLocation>
</comment>
<keyword evidence="16" id="KW-0325">Glycoprotein</keyword>
<dbReference type="KEGG" id="lgi:LOTGIDRAFT_191447"/>
<dbReference type="GeneID" id="20244932"/>
<dbReference type="GO" id="GO:0000166">
    <property type="term" value="F:nucleotide binding"/>
    <property type="evidence" value="ECO:0007669"/>
    <property type="project" value="UniProtKB-KW"/>
</dbReference>
<dbReference type="PANTHER" id="PTHR23033">
    <property type="entry name" value="BETA1,3-GALACTOSYLTRANSFERASE"/>
    <property type="match status" value="1"/>
</dbReference>
<feature type="domain" description="Fringe-like glycosyltransferase" evidence="21">
    <location>
        <begin position="59"/>
        <end position="233"/>
    </location>
</feature>
<comment type="pathway">
    <text evidence="3">Protein modification; protein glycosylation.</text>
</comment>
<evidence type="ECO:0000256" key="10">
    <source>
        <dbReference type="ARBA" id="ARBA00022723"/>
    </source>
</evidence>
<dbReference type="InterPro" id="IPR026050">
    <property type="entry name" value="C1GALT1/C1GALT1_chp1"/>
</dbReference>
<dbReference type="RefSeq" id="XP_009058238.1">
    <property type="nucleotide sequence ID" value="XM_009059990.1"/>
</dbReference>
<dbReference type="EMBL" id="KB202284">
    <property type="protein sequence ID" value="ESO90966.1"/>
    <property type="molecule type" value="Genomic_DNA"/>
</dbReference>
<dbReference type="CTD" id="20244932"/>
<keyword evidence="14 20" id="KW-0472">Membrane</keyword>
<keyword evidence="15" id="KW-1015">Disulfide bond</keyword>
<dbReference type="AlphaFoldDB" id="V4ACE0"/>
<evidence type="ECO:0000256" key="7">
    <source>
        <dbReference type="ARBA" id="ARBA00022676"/>
    </source>
</evidence>
<protein>
    <recommendedName>
        <fullName evidence="18">Glycoprotein-N-acetylgalactosamine 3-beta-galactosyltransferase 1</fullName>
        <ecNumber evidence="6">2.4.1.122</ecNumber>
    </recommendedName>
</protein>
<evidence type="ECO:0000259" key="21">
    <source>
        <dbReference type="Pfam" id="PF02434"/>
    </source>
</evidence>
<evidence type="ECO:0000256" key="1">
    <source>
        <dbReference type="ARBA" id="ARBA00001936"/>
    </source>
</evidence>
<evidence type="ECO:0000256" key="13">
    <source>
        <dbReference type="ARBA" id="ARBA00022989"/>
    </source>
</evidence>
<evidence type="ECO:0000256" key="14">
    <source>
        <dbReference type="ARBA" id="ARBA00023136"/>
    </source>
</evidence>
<evidence type="ECO:0000256" key="6">
    <source>
        <dbReference type="ARBA" id="ARBA00012557"/>
    </source>
</evidence>
<dbReference type="Gene3D" id="3.90.550.50">
    <property type="match status" value="1"/>
</dbReference>
<name>V4ACE0_LOTGI</name>
<comment type="function">
    <text evidence="19">Glycosyltransferase that generates the core 1 O-glycan Gal-beta1-3GalNAc-alpha1-Ser/Thr (T antigen), which is a precursor for many extended O-glycans in glycoproteins.</text>
</comment>